<evidence type="ECO:0000259" key="2">
    <source>
        <dbReference type="Pfam" id="PF04536"/>
    </source>
</evidence>
<dbReference type="InterPro" id="IPR007621">
    <property type="entry name" value="TPM_dom"/>
</dbReference>
<sequence length="204" mass="23990">MAFFDKPFCERVADTIREAEQQTDAEIVTVLAHRADSYYYIPALWAAVIALLSAPLLRLLPFWIEDWEQILLQWLIFIVLSLVFRWQPILMHLIPRSVKYWRAESLARRQFLEQELHHTEGRLGLLIFVSEAEHYVEIMADQGLAEHIKNERWQKIVEDLILAIHENRTDSGFIRCIEQCGELLREAAPLTHEKNELPNHLVIL</sequence>
<evidence type="ECO:0000313" key="4">
    <source>
        <dbReference type="Proteomes" id="UP001224392"/>
    </source>
</evidence>
<name>A0ABQ6LZS0_9GAMM</name>
<evidence type="ECO:0000256" key="1">
    <source>
        <dbReference type="SAM" id="Phobius"/>
    </source>
</evidence>
<dbReference type="EMBL" id="BSYJ01000003">
    <property type="protein sequence ID" value="GMG87572.1"/>
    <property type="molecule type" value="Genomic_DNA"/>
</dbReference>
<organism evidence="3 4">
    <name type="scientific">Biformimicrobium ophioploci</name>
    <dbReference type="NCBI Taxonomy" id="3036711"/>
    <lineage>
        <taxon>Bacteria</taxon>
        <taxon>Pseudomonadati</taxon>
        <taxon>Pseudomonadota</taxon>
        <taxon>Gammaproteobacteria</taxon>
        <taxon>Cellvibrionales</taxon>
        <taxon>Microbulbiferaceae</taxon>
        <taxon>Biformimicrobium</taxon>
    </lineage>
</organism>
<protein>
    <submittedName>
        <fullName evidence="3">TPM domain-containing protein</fullName>
    </submittedName>
</protein>
<comment type="caution">
    <text evidence="3">The sequence shown here is derived from an EMBL/GenBank/DDBJ whole genome shotgun (WGS) entry which is preliminary data.</text>
</comment>
<keyword evidence="1" id="KW-0812">Transmembrane</keyword>
<feature type="domain" description="TPM" evidence="2">
    <location>
        <begin position="92"/>
        <end position="181"/>
    </location>
</feature>
<reference evidence="3 4" key="1">
    <citation type="submission" date="2023-04" db="EMBL/GenBank/DDBJ databases">
        <title>Marinobulbifer ophiurae gen. nov., sp. Nov., isolate from tissue of brittle star Ophioplocus japonicus.</title>
        <authorList>
            <person name="Kawano K."/>
            <person name="Sawayama S."/>
            <person name="Nakagawa S."/>
        </authorList>
    </citation>
    <scope>NUCLEOTIDE SEQUENCE [LARGE SCALE GENOMIC DNA]</scope>
    <source>
        <strain evidence="3 4">NKW57</strain>
    </source>
</reference>
<evidence type="ECO:0000313" key="3">
    <source>
        <dbReference type="EMBL" id="GMG87572.1"/>
    </source>
</evidence>
<accession>A0ABQ6LZS0</accession>
<dbReference type="RefSeq" id="WP_285764192.1">
    <property type="nucleotide sequence ID" value="NZ_BSYJ01000003.1"/>
</dbReference>
<keyword evidence="4" id="KW-1185">Reference proteome</keyword>
<gene>
    <name evidence="3" type="ORF">MNKW57_18930</name>
</gene>
<dbReference type="Pfam" id="PF04536">
    <property type="entry name" value="TPM_phosphatase"/>
    <property type="match status" value="1"/>
</dbReference>
<keyword evidence="1" id="KW-1133">Transmembrane helix</keyword>
<dbReference type="Proteomes" id="UP001224392">
    <property type="component" value="Unassembled WGS sequence"/>
</dbReference>
<keyword evidence="1" id="KW-0472">Membrane</keyword>
<dbReference type="Gene3D" id="3.10.310.50">
    <property type="match status" value="1"/>
</dbReference>
<proteinExistence type="predicted"/>
<feature type="transmembrane region" description="Helical" evidence="1">
    <location>
        <begin position="70"/>
        <end position="86"/>
    </location>
</feature>
<feature type="transmembrane region" description="Helical" evidence="1">
    <location>
        <begin position="43"/>
        <end position="64"/>
    </location>
</feature>